<feature type="transmembrane region" description="Helical" evidence="1">
    <location>
        <begin position="6"/>
        <end position="22"/>
    </location>
</feature>
<accession>A0ABP7W2J8</accession>
<keyword evidence="1" id="KW-0812">Transmembrane</keyword>
<proteinExistence type="predicted"/>
<evidence type="ECO:0000256" key="1">
    <source>
        <dbReference type="SAM" id="Phobius"/>
    </source>
</evidence>
<sequence length="49" mass="5694">MVGSVIIIAIVLVVFLIMRNLKDKKNYEKYLKKNDKSIPIKDEIDSDEL</sequence>
<dbReference type="EMBL" id="BAABCT010000009">
    <property type="protein sequence ID" value="GAA4079679.1"/>
    <property type="molecule type" value="Genomic_DNA"/>
</dbReference>
<organism evidence="2 3">
    <name type="scientific">Flavobacterium cheonanense</name>
    <dbReference type="NCBI Taxonomy" id="706183"/>
    <lineage>
        <taxon>Bacteria</taxon>
        <taxon>Pseudomonadati</taxon>
        <taxon>Bacteroidota</taxon>
        <taxon>Flavobacteriia</taxon>
        <taxon>Flavobacteriales</taxon>
        <taxon>Flavobacteriaceae</taxon>
        <taxon>Flavobacterium</taxon>
    </lineage>
</organism>
<dbReference type="Proteomes" id="UP001500367">
    <property type="component" value="Unassembled WGS sequence"/>
</dbReference>
<protein>
    <submittedName>
        <fullName evidence="2">Uncharacterized protein</fullName>
    </submittedName>
</protein>
<keyword evidence="1" id="KW-0472">Membrane</keyword>
<keyword evidence="3" id="KW-1185">Reference proteome</keyword>
<evidence type="ECO:0000313" key="3">
    <source>
        <dbReference type="Proteomes" id="UP001500367"/>
    </source>
</evidence>
<gene>
    <name evidence="2" type="ORF">GCM10022389_27190</name>
</gene>
<name>A0ABP7W2J8_9FLAO</name>
<evidence type="ECO:0000313" key="2">
    <source>
        <dbReference type="EMBL" id="GAA4079679.1"/>
    </source>
</evidence>
<reference evidence="3" key="1">
    <citation type="journal article" date="2019" name="Int. J. Syst. Evol. Microbiol.">
        <title>The Global Catalogue of Microorganisms (GCM) 10K type strain sequencing project: providing services to taxonomists for standard genome sequencing and annotation.</title>
        <authorList>
            <consortium name="The Broad Institute Genomics Platform"/>
            <consortium name="The Broad Institute Genome Sequencing Center for Infectious Disease"/>
            <person name="Wu L."/>
            <person name="Ma J."/>
        </authorList>
    </citation>
    <scope>NUCLEOTIDE SEQUENCE [LARGE SCALE GENOMIC DNA]</scope>
    <source>
        <strain evidence="3">JCM 17069</strain>
    </source>
</reference>
<comment type="caution">
    <text evidence="2">The sequence shown here is derived from an EMBL/GenBank/DDBJ whole genome shotgun (WGS) entry which is preliminary data.</text>
</comment>
<keyword evidence="1" id="KW-1133">Transmembrane helix</keyword>